<dbReference type="GO" id="GO:0005666">
    <property type="term" value="C:RNA polymerase III complex"/>
    <property type="evidence" value="ECO:0007669"/>
    <property type="project" value="TreeGrafter"/>
</dbReference>
<dbReference type="InterPro" id="IPR005576">
    <property type="entry name" value="Rpb7-like_N"/>
</dbReference>
<keyword evidence="4" id="KW-0804">Transcription</keyword>
<dbReference type="STRING" id="554065.E1ZE43"/>
<dbReference type="SUPFAM" id="SSF50249">
    <property type="entry name" value="Nucleic acid-binding proteins"/>
    <property type="match status" value="1"/>
</dbReference>
<dbReference type="EMBL" id="GL433843">
    <property type="protein sequence ID" value="EFN55967.1"/>
    <property type="molecule type" value="Genomic_DNA"/>
</dbReference>
<dbReference type="CDD" id="cd04330">
    <property type="entry name" value="RNAP_III_Rpc25_N"/>
    <property type="match status" value="1"/>
</dbReference>
<dbReference type="InterPro" id="IPR013238">
    <property type="entry name" value="RNA_pol_III_Rbc25"/>
</dbReference>
<proteinExistence type="inferred from homology"/>
<dbReference type="GeneID" id="17355485"/>
<keyword evidence="9" id="KW-1185">Reference proteome</keyword>
<organism evidence="9">
    <name type="scientific">Chlorella variabilis</name>
    <name type="common">Green alga</name>
    <dbReference type="NCBI Taxonomy" id="554065"/>
    <lineage>
        <taxon>Eukaryota</taxon>
        <taxon>Viridiplantae</taxon>
        <taxon>Chlorophyta</taxon>
        <taxon>core chlorophytes</taxon>
        <taxon>Trebouxiophyceae</taxon>
        <taxon>Chlorellales</taxon>
        <taxon>Chlorellaceae</taxon>
        <taxon>Chlorella clade</taxon>
        <taxon>Chlorella</taxon>
    </lineage>
</organism>
<name>E1ZE43_CHLVA</name>
<evidence type="ECO:0008006" key="10">
    <source>
        <dbReference type="Google" id="ProtNLM"/>
    </source>
</evidence>
<dbReference type="PANTHER" id="PTHR12709:SF1">
    <property type="entry name" value="DNA-DIRECTED RNA POLYMERASE III SUBUNIT RPC8"/>
    <property type="match status" value="1"/>
</dbReference>
<evidence type="ECO:0000256" key="4">
    <source>
        <dbReference type="ARBA" id="ARBA00023163"/>
    </source>
</evidence>
<dbReference type="GO" id="GO:0006384">
    <property type="term" value="P:transcription initiation at RNA polymerase III promoter"/>
    <property type="evidence" value="ECO:0007669"/>
    <property type="project" value="TreeGrafter"/>
</dbReference>
<evidence type="ECO:0000256" key="1">
    <source>
        <dbReference type="ARBA" id="ARBA00004123"/>
    </source>
</evidence>
<dbReference type="Proteomes" id="UP000008141">
    <property type="component" value="Unassembled WGS sequence"/>
</dbReference>
<dbReference type="InterPro" id="IPR036898">
    <property type="entry name" value="RNA_pol_Rpb7-like_N_sf"/>
</dbReference>
<dbReference type="SUPFAM" id="SSF88798">
    <property type="entry name" value="N-terminal, heterodimerisation domain of RBP7 (RpoE)"/>
    <property type="match status" value="1"/>
</dbReference>
<evidence type="ECO:0000313" key="8">
    <source>
        <dbReference type="EMBL" id="EFN55967.1"/>
    </source>
</evidence>
<dbReference type="PANTHER" id="PTHR12709">
    <property type="entry name" value="DNA-DIRECTED RNA POLYMERASE II, III"/>
    <property type="match status" value="1"/>
</dbReference>
<keyword evidence="3" id="KW-0240">DNA-directed RNA polymerase</keyword>
<reference evidence="8 9" key="1">
    <citation type="journal article" date="2010" name="Plant Cell">
        <title>The Chlorella variabilis NC64A genome reveals adaptation to photosymbiosis, coevolution with viruses, and cryptic sex.</title>
        <authorList>
            <person name="Blanc G."/>
            <person name="Duncan G."/>
            <person name="Agarkova I."/>
            <person name="Borodovsky M."/>
            <person name="Gurnon J."/>
            <person name="Kuo A."/>
            <person name="Lindquist E."/>
            <person name="Lucas S."/>
            <person name="Pangilinan J."/>
            <person name="Polle J."/>
            <person name="Salamov A."/>
            <person name="Terry A."/>
            <person name="Yamada T."/>
            <person name="Dunigan D.D."/>
            <person name="Grigoriev I.V."/>
            <person name="Claverie J.M."/>
            <person name="Van Etten J.L."/>
        </authorList>
    </citation>
    <scope>NUCLEOTIDE SEQUENCE [LARGE SCALE GENOMIC DNA]</scope>
    <source>
        <strain evidence="8 9">NC64A</strain>
    </source>
</reference>
<dbReference type="FunCoup" id="E1ZE43">
    <property type="interactions" value="1775"/>
</dbReference>
<feature type="domain" description="RNA polymerase III subunit Rpc25" evidence="7">
    <location>
        <begin position="83"/>
        <end position="212"/>
    </location>
</feature>
<evidence type="ECO:0000259" key="7">
    <source>
        <dbReference type="Pfam" id="PF08292"/>
    </source>
</evidence>
<dbReference type="Gene3D" id="3.30.1490.120">
    <property type="entry name" value="RNA polymerase Rpb7-like, N-terminal domain"/>
    <property type="match status" value="1"/>
</dbReference>
<dbReference type="InterPro" id="IPR045113">
    <property type="entry name" value="Rpb7-like"/>
</dbReference>
<comment type="subcellular location">
    <subcellularLocation>
        <location evidence="1">Nucleus</location>
    </subcellularLocation>
</comment>
<evidence type="ECO:0000256" key="3">
    <source>
        <dbReference type="ARBA" id="ARBA00022478"/>
    </source>
</evidence>
<dbReference type="Pfam" id="PF03876">
    <property type="entry name" value="SHS2_Rpb7-N"/>
    <property type="match status" value="1"/>
</dbReference>
<evidence type="ECO:0000313" key="9">
    <source>
        <dbReference type="Proteomes" id="UP000008141"/>
    </source>
</evidence>
<gene>
    <name evidence="8" type="ORF">CHLNCDRAFT_145291</name>
</gene>
<keyword evidence="5" id="KW-0539">Nucleus</keyword>
<dbReference type="InterPro" id="IPR012340">
    <property type="entry name" value="NA-bd_OB-fold"/>
</dbReference>
<evidence type="ECO:0000256" key="2">
    <source>
        <dbReference type="ARBA" id="ARBA00009307"/>
    </source>
</evidence>
<protein>
    <recommendedName>
        <fullName evidence="10">DNA-directed RNA polymerase III subunit RPC8</fullName>
    </recommendedName>
</protein>
<accession>E1ZE43</accession>
<sequence>MFILSTLEDNVRIAPQDLGKPPAVAITTALEKSFLDKAVAGLGLVVTLYDILSIGDGYVYPSDGGAHYKVCFRVVVFRPFRDELLVGKVHKMTKEGMYVDLGFFKDVIIPPHGMPEPSFWKGDDEASNAAATNSRGKAWLWKVEGQDLFFERGLPLRFKVQIVRFNPVPTLASQQKQQQEGEPVVGTSDRPFVPMEVVGRADGDGLGMVHWYAAADDDMAE</sequence>
<dbReference type="OMA" id="LGPTLWW"/>
<feature type="domain" description="RNA polymerase Rpb7-like N-terminal" evidence="6">
    <location>
        <begin position="8"/>
        <end position="64"/>
    </location>
</feature>
<dbReference type="Pfam" id="PF08292">
    <property type="entry name" value="RNA_pol_Rbc25"/>
    <property type="match status" value="1"/>
</dbReference>
<dbReference type="AlphaFoldDB" id="E1ZE43"/>
<evidence type="ECO:0000259" key="6">
    <source>
        <dbReference type="Pfam" id="PF03876"/>
    </source>
</evidence>
<evidence type="ECO:0000256" key="5">
    <source>
        <dbReference type="ARBA" id="ARBA00023242"/>
    </source>
</evidence>
<dbReference type="Gene3D" id="2.40.50.140">
    <property type="entry name" value="Nucleic acid-binding proteins"/>
    <property type="match status" value="1"/>
</dbReference>
<dbReference type="eggNOG" id="KOG3297">
    <property type="taxonomic scope" value="Eukaryota"/>
</dbReference>
<dbReference type="KEGG" id="cvr:CHLNCDRAFT_145291"/>
<dbReference type="InParanoid" id="E1ZE43"/>
<dbReference type="OrthoDB" id="10256606at2759"/>
<dbReference type="RefSeq" id="XP_005848069.1">
    <property type="nucleotide sequence ID" value="XM_005848007.1"/>
</dbReference>
<comment type="similarity">
    <text evidence="2">Belongs to the eukaryotic RPB7/RPC8 RNA polymerase subunit family.</text>
</comment>